<evidence type="ECO:0000256" key="1">
    <source>
        <dbReference type="SAM" id="MobiDB-lite"/>
    </source>
</evidence>
<sequence length="543" mass="58976">RDRRVIHPEHDKPMQKRSMDGVKRVESPEEVYQQEATRLGTQHDSTPLYLLPNQQPPSSFPVVAKAVNEESEGTKQAMEAVRNVAGALLTIHSYKGPQSLSQPEPAGFGAKKNKVVEQEEDCPYCPSGNCPYCRGKGADNGQTAEEYQQDRCANCPSGKCPWCHGKRQPAQQNEEEGEGEEGEQQCPDCPSGKCPWCHGKNQKNQPRNQGRCPNCPSGKCPWCHGKNKQVAQQQEEEEEYEDEDQVVGQQCRNCPSGKCPWCHGKNNNQAPAVKPASNSFSDYSKVQKGRGGQVAQNEEDEEGQCPNCPNGRCPWCGGALTKNGKCAGCPDGRCPWCQRNLETGEGPDGSPLPPSQCRDCPSGKCPWCHGKNQKQSENASTYSAYNKNQAPAGAPNNQVEQPEEEEEGQQEPCPNCPNGRCPWCGGALTKNGKCVGCPDGKCPWCHRNLQTGEGADGSPPSTEGKCPNCPSGKCPWCHGKNQQKNTDDAPAKEHQGYNNGQTGGCPYCPSGKCPWCHGRSHQESSQSIIYFRQGTAASAAAGN</sequence>
<name>A0AAV5VL89_9BILA</name>
<proteinExistence type="predicted"/>
<reference evidence="2" key="1">
    <citation type="submission" date="2023-10" db="EMBL/GenBank/DDBJ databases">
        <title>Genome assembly of Pristionchus species.</title>
        <authorList>
            <person name="Yoshida K."/>
            <person name="Sommer R.J."/>
        </authorList>
    </citation>
    <scope>NUCLEOTIDE SEQUENCE</scope>
    <source>
        <strain evidence="2">RS5133</strain>
    </source>
</reference>
<organism evidence="2 3">
    <name type="scientific">Pristionchus fissidentatus</name>
    <dbReference type="NCBI Taxonomy" id="1538716"/>
    <lineage>
        <taxon>Eukaryota</taxon>
        <taxon>Metazoa</taxon>
        <taxon>Ecdysozoa</taxon>
        <taxon>Nematoda</taxon>
        <taxon>Chromadorea</taxon>
        <taxon>Rhabditida</taxon>
        <taxon>Rhabditina</taxon>
        <taxon>Diplogasteromorpha</taxon>
        <taxon>Diplogasteroidea</taxon>
        <taxon>Neodiplogasteridae</taxon>
        <taxon>Pristionchus</taxon>
    </lineage>
</organism>
<feature type="compositionally biased region" description="Polar residues" evidence="1">
    <location>
        <begin position="273"/>
        <end position="284"/>
    </location>
</feature>
<gene>
    <name evidence="2" type="ORF">PFISCL1PPCAC_10017</name>
</gene>
<protein>
    <submittedName>
        <fullName evidence="2">Uncharacterized protein</fullName>
    </submittedName>
</protein>
<feature type="compositionally biased region" description="Polar residues" evidence="1">
    <location>
        <begin position="34"/>
        <end position="45"/>
    </location>
</feature>
<feature type="region of interest" description="Disordered" evidence="1">
    <location>
        <begin position="1"/>
        <end position="56"/>
    </location>
</feature>
<keyword evidence="3" id="KW-1185">Reference proteome</keyword>
<evidence type="ECO:0000313" key="2">
    <source>
        <dbReference type="EMBL" id="GMT18720.1"/>
    </source>
</evidence>
<feature type="compositionally biased region" description="Acidic residues" evidence="1">
    <location>
        <begin position="173"/>
        <end position="183"/>
    </location>
</feature>
<feature type="non-terminal residue" evidence="2">
    <location>
        <position position="1"/>
    </location>
</feature>
<dbReference type="Proteomes" id="UP001432322">
    <property type="component" value="Unassembled WGS sequence"/>
</dbReference>
<dbReference type="AlphaFoldDB" id="A0AAV5VL89"/>
<feature type="compositionally biased region" description="Basic and acidic residues" evidence="1">
    <location>
        <begin position="1"/>
        <end position="27"/>
    </location>
</feature>
<dbReference type="EMBL" id="BTSY01000003">
    <property type="protein sequence ID" value="GMT18720.1"/>
    <property type="molecule type" value="Genomic_DNA"/>
</dbReference>
<evidence type="ECO:0000313" key="3">
    <source>
        <dbReference type="Proteomes" id="UP001432322"/>
    </source>
</evidence>
<feature type="region of interest" description="Disordered" evidence="1">
    <location>
        <begin position="165"/>
        <end position="190"/>
    </location>
</feature>
<feature type="region of interest" description="Disordered" evidence="1">
    <location>
        <begin position="273"/>
        <end position="298"/>
    </location>
</feature>
<accession>A0AAV5VL89</accession>
<comment type="caution">
    <text evidence="2">The sequence shown here is derived from an EMBL/GenBank/DDBJ whole genome shotgun (WGS) entry which is preliminary data.</text>
</comment>